<evidence type="ECO:0000259" key="6">
    <source>
        <dbReference type="PROSITE" id="PS51193"/>
    </source>
</evidence>
<evidence type="ECO:0000313" key="7">
    <source>
        <dbReference type="EMBL" id="CAG6768229.1"/>
    </source>
</evidence>
<evidence type="ECO:0000256" key="5">
    <source>
        <dbReference type="SAM" id="MobiDB-lite"/>
    </source>
</evidence>
<dbReference type="InterPro" id="IPR006554">
    <property type="entry name" value="Helicase-like_DEXD_c2"/>
</dbReference>
<dbReference type="Pfam" id="PF06733">
    <property type="entry name" value="DEAD_2"/>
    <property type="match status" value="1"/>
</dbReference>
<dbReference type="SMART" id="SM00488">
    <property type="entry name" value="DEXDc2"/>
    <property type="match status" value="1"/>
</dbReference>
<dbReference type="InterPro" id="IPR014013">
    <property type="entry name" value="Helic_SF1/SF2_ATP-bd_DinG/Rad3"/>
</dbReference>
<keyword evidence="7" id="KW-0347">Helicase</keyword>
<dbReference type="GO" id="GO:0005634">
    <property type="term" value="C:nucleus"/>
    <property type="evidence" value="ECO:0007669"/>
    <property type="project" value="TreeGrafter"/>
</dbReference>
<reference evidence="7" key="1">
    <citation type="submission" date="2021-05" db="EMBL/GenBank/DDBJ databases">
        <authorList>
            <person name="Alioto T."/>
            <person name="Alioto T."/>
            <person name="Gomez Garrido J."/>
        </authorList>
    </citation>
    <scope>NUCLEOTIDE SEQUENCE</scope>
</reference>
<feature type="region of interest" description="Disordered" evidence="5">
    <location>
        <begin position="156"/>
        <end position="175"/>
    </location>
</feature>
<dbReference type="GO" id="GO:0003677">
    <property type="term" value="F:DNA binding"/>
    <property type="evidence" value="ECO:0007669"/>
    <property type="project" value="InterPro"/>
</dbReference>
<evidence type="ECO:0000256" key="4">
    <source>
        <dbReference type="SAM" id="Coils"/>
    </source>
</evidence>
<dbReference type="AlphaFoldDB" id="A0A8D9AKJ8"/>
<feature type="compositionally biased region" description="Basic and acidic residues" evidence="5">
    <location>
        <begin position="161"/>
        <end position="175"/>
    </location>
</feature>
<dbReference type="Gene3D" id="3.40.50.300">
    <property type="entry name" value="P-loop containing nucleotide triphosphate hydrolases"/>
    <property type="match status" value="2"/>
</dbReference>
<evidence type="ECO:0000256" key="1">
    <source>
        <dbReference type="ARBA" id="ARBA00022741"/>
    </source>
</evidence>
<feature type="region of interest" description="Disordered" evidence="5">
    <location>
        <begin position="301"/>
        <end position="321"/>
    </location>
</feature>
<dbReference type="EMBL" id="HBUF01575744">
    <property type="protein sequence ID" value="CAG6768229.1"/>
    <property type="molecule type" value="Transcribed_RNA"/>
</dbReference>
<dbReference type="PROSITE" id="PS51193">
    <property type="entry name" value="HELICASE_ATP_BIND_2"/>
    <property type="match status" value="1"/>
</dbReference>
<name>A0A8D9AKJ8_9HEMI</name>
<evidence type="ECO:0000256" key="2">
    <source>
        <dbReference type="ARBA" id="ARBA00022801"/>
    </source>
</evidence>
<feature type="compositionally biased region" description="Basic residues" evidence="5">
    <location>
        <begin position="306"/>
        <end position="315"/>
    </location>
</feature>
<protein>
    <submittedName>
        <fullName evidence="7">Probable ATP-dependent DNA helicase DDX11</fullName>
    </submittedName>
</protein>
<accession>A0A8D9AKJ8</accession>
<keyword evidence="4" id="KW-0175">Coiled coil</keyword>
<feature type="domain" description="Helicase ATP-binding" evidence="6">
    <location>
        <begin position="17"/>
        <end position="321"/>
    </location>
</feature>
<proteinExistence type="predicted"/>
<dbReference type="PANTHER" id="PTHR11472">
    <property type="entry name" value="DNA REPAIR DEAD HELICASE RAD3/XP-D SUBFAMILY MEMBER"/>
    <property type="match status" value="1"/>
</dbReference>
<dbReference type="InterPro" id="IPR045028">
    <property type="entry name" value="DinG/Rad3-like"/>
</dbReference>
<dbReference type="GO" id="GO:0003678">
    <property type="term" value="F:DNA helicase activity"/>
    <property type="evidence" value="ECO:0007669"/>
    <property type="project" value="InterPro"/>
</dbReference>
<dbReference type="InterPro" id="IPR010614">
    <property type="entry name" value="RAD3-like_helicase_DEAD"/>
</dbReference>
<dbReference type="GO" id="GO:0005524">
    <property type="term" value="F:ATP binding"/>
    <property type="evidence" value="ECO:0007669"/>
    <property type="project" value="UniProtKB-KW"/>
</dbReference>
<dbReference type="SUPFAM" id="SSF52540">
    <property type="entry name" value="P-loop containing nucleoside triphosphate hydrolases"/>
    <property type="match status" value="1"/>
</dbReference>
<organism evidence="7">
    <name type="scientific">Cacopsylla melanoneura</name>
    <dbReference type="NCBI Taxonomy" id="428564"/>
    <lineage>
        <taxon>Eukaryota</taxon>
        <taxon>Metazoa</taxon>
        <taxon>Ecdysozoa</taxon>
        <taxon>Arthropoda</taxon>
        <taxon>Hexapoda</taxon>
        <taxon>Insecta</taxon>
        <taxon>Pterygota</taxon>
        <taxon>Neoptera</taxon>
        <taxon>Paraneoptera</taxon>
        <taxon>Hemiptera</taxon>
        <taxon>Sternorrhyncha</taxon>
        <taxon>Psylloidea</taxon>
        <taxon>Psyllidae</taxon>
        <taxon>Psyllinae</taxon>
        <taxon>Cacopsylla</taxon>
    </lineage>
</organism>
<dbReference type="GO" id="GO:0034085">
    <property type="term" value="P:establishment of sister chromatid cohesion"/>
    <property type="evidence" value="ECO:0007669"/>
    <property type="project" value="TreeGrafter"/>
</dbReference>
<dbReference type="PANTHER" id="PTHR11472:SF41">
    <property type="entry name" value="ATP-DEPENDENT DNA HELICASE DDX11-RELATED"/>
    <property type="match status" value="1"/>
</dbReference>
<keyword evidence="2" id="KW-0378">Hydrolase</keyword>
<dbReference type="InterPro" id="IPR027417">
    <property type="entry name" value="P-loop_NTPase"/>
</dbReference>
<evidence type="ECO:0000256" key="3">
    <source>
        <dbReference type="ARBA" id="ARBA00022840"/>
    </source>
</evidence>
<sequence length="321" mass="38207">MSSNGDSMFNGHPLSKVPFDFPFPYNTYEIQENFMKNLYFTLENSKFGIFESPTGTGKSLSLICGILKWYYDHKVFNLEKIEREISELEIQKNKNVSEDWIEQQSHELKLRNQIDSLKDCVKREKTYDEYIDNIRKQNEKRKKALKQDQNQVAVHALTYRNKSDTKTEKDKQKEKPLCEENLENVIEKVEEFDKYMKQIGEDKDMLLDDVTQDEEAIDEIEETEEEYEDLKIFFCSRTHSQLSQFVKEINKTVYQNQLRITSLSSRQNYCINESVNRLKNINLINEKCIELGRNSKKTKVDENKRALKKTKKYQHKMPLQE</sequence>
<dbReference type="GO" id="GO:0016818">
    <property type="term" value="F:hydrolase activity, acting on acid anhydrides, in phosphorus-containing anhydrides"/>
    <property type="evidence" value="ECO:0007669"/>
    <property type="project" value="InterPro"/>
</dbReference>
<feature type="coiled-coil region" evidence="4">
    <location>
        <begin position="203"/>
        <end position="233"/>
    </location>
</feature>
<keyword evidence="3" id="KW-0067">ATP-binding</keyword>
<keyword evidence="1" id="KW-0547">Nucleotide-binding</keyword>
<feature type="coiled-coil region" evidence="4">
    <location>
        <begin position="71"/>
        <end position="98"/>
    </location>
</feature>